<dbReference type="EMBL" id="JAPFFI010000008">
    <property type="protein sequence ID" value="KAJ6385852.1"/>
    <property type="molecule type" value="Genomic_DNA"/>
</dbReference>
<reference evidence="1" key="2">
    <citation type="journal article" date="2023" name="Int. J. Mol. Sci.">
        <title>De Novo Assembly and Annotation of 11 Diverse Shrub Willow (Salix) Genomes Reveals Novel Gene Organization in Sex-Linked Regions.</title>
        <authorList>
            <person name="Hyden B."/>
            <person name="Feng K."/>
            <person name="Yates T.B."/>
            <person name="Jawdy S."/>
            <person name="Cereghino C."/>
            <person name="Smart L.B."/>
            <person name="Muchero W."/>
        </authorList>
    </citation>
    <scope>NUCLEOTIDE SEQUENCE</scope>
    <source>
        <tissue evidence="1">Shoot tip</tissue>
    </source>
</reference>
<dbReference type="Proteomes" id="UP001141253">
    <property type="component" value="Chromosome 9"/>
</dbReference>
<sequence length="34" mass="4113">MVKISCMHPAISSHGRELALKVHMWWTRRPNLYY</sequence>
<evidence type="ECO:0008006" key="3">
    <source>
        <dbReference type="Google" id="ProtNLM"/>
    </source>
</evidence>
<reference evidence="1" key="1">
    <citation type="submission" date="2022-10" db="EMBL/GenBank/DDBJ databases">
        <authorList>
            <person name="Hyden B.L."/>
            <person name="Feng K."/>
            <person name="Yates T."/>
            <person name="Jawdy S."/>
            <person name="Smart L.B."/>
            <person name="Muchero W."/>
        </authorList>
    </citation>
    <scope>NUCLEOTIDE SEQUENCE</scope>
    <source>
        <tissue evidence="1">Shoot tip</tissue>
    </source>
</reference>
<comment type="caution">
    <text evidence="1">The sequence shown here is derived from an EMBL/GenBank/DDBJ whole genome shotgun (WGS) entry which is preliminary data.</text>
</comment>
<evidence type="ECO:0000313" key="1">
    <source>
        <dbReference type="EMBL" id="KAJ6385852.1"/>
    </source>
</evidence>
<protein>
    <recommendedName>
        <fullName evidence="3">Ycf15</fullName>
    </recommendedName>
</protein>
<name>A0ABQ9BJ46_9ROSI</name>
<proteinExistence type="predicted"/>
<keyword evidence="2" id="KW-1185">Reference proteome</keyword>
<organism evidence="1 2">
    <name type="scientific">Salix suchowensis</name>
    <dbReference type="NCBI Taxonomy" id="1278906"/>
    <lineage>
        <taxon>Eukaryota</taxon>
        <taxon>Viridiplantae</taxon>
        <taxon>Streptophyta</taxon>
        <taxon>Embryophyta</taxon>
        <taxon>Tracheophyta</taxon>
        <taxon>Spermatophyta</taxon>
        <taxon>Magnoliopsida</taxon>
        <taxon>eudicotyledons</taxon>
        <taxon>Gunneridae</taxon>
        <taxon>Pentapetalae</taxon>
        <taxon>rosids</taxon>
        <taxon>fabids</taxon>
        <taxon>Malpighiales</taxon>
        <taxon>Salicaceae</taxon>
        <taxon>Saliceae</taxon>
        <taxon>Salix</taxon>
    </lineage>
</organism>
<evidence type="ECO:0000313" key="2">
    <source>
        <dbReference type="Proteomes" id="UP001141253"/>
    </source>
</evidence>
<gene>
    <name evidence="1" type="ORF">OIU77_028925</name>
</gene>
<accession>A0ABQ9BJ46</accession>